<evidence type="ECO:0000313" key="3">
    <source>
        <dbReference type="Proteomes" id="UP000236370"/>
    </source>
</evidence>
<comment type="similarity">
    <text evidence="1">Belongs to the cytochrome P450 family.</text>
</comment>
<evidence type="ECO:0000256" key="1">
    <source>
        <dbReference type="ARBA" id="ARBA00010617"/>
    </source>
</evidence>
<dbReference type="AlphaFoldDB" id="A0A2J8LU97"/>
<dbReference type="InterPro" id="IPR001128">
    <property type="entry name" value="Cyt_P450"/>
</dbReference>
<dbReference type="Pfam" id="PF00067">
    <property type="entry name" value="p450"/>
    <property type="match status" value="1"/>
</dbReference>
<dbReference type="PANTHER" id="PTHR24291:SF192">
    <property type="entry name" value="CYTOCHROME P450 4F8"/>
    <property type="match status" value="1"/>
</dbReference>
<proteinExistence type="inferred from homology"/>
<dbReference type="SUPFAM" id="SSF48264">
    <property type="entry name" value="Cytochrome P450"/>
    <property type="match status" value="1"/>
</dbReference>
<accession>A0A2J8LU97</accession>
<gene>
    <name evidence="2" type="ORF">CK820_G0026235</name>
</gene>
<organism evidence="2 3">
    <name type="scientific">Pan troglodytes</name>
    <name type="common">Chimpanzee</name>
    <dbReference type="NCBI Taxonomy" id="9598"/>
    <lineage>
        <taxon>Eukaryota</taxon>
        <taxon>Metazoa</taxon>
        <taxon>Chordata</taxon>
        <taxon>Craniata</taxon>
        <taxon>Vertebrata</taxon>
        <taxon>Euteleostomi</taxon>
        <taxon>Mammalia</taxon>
        <taxon>Eutheria</taxon>
        <taxon>Euarchontoglires</taxon>
        <taxon>Primates</taxon>
        <taxon>Haplorrhini</taxon>
        <taxon>Catarrhini</taxon>
        <taxon>Hominidae</taxon>
        <taxon>Pan</taxon>
    </lineage>
</organism>
<dbReference type="Gene3D" id="1.10.630.10">
    <property type="entry name" value="Cytochrome P450"/>
    <property type="match status" value="1"/>
</dbReference>
<dbReference type="InterPro" id="IPR050196">
    <property type="entry name" value="Cytochrome_P450_Monoox"/>
</dbReference>
<dbReference type="Proteomes" id="UP000236370">
    <property type="component" value="Unassembled WGS sequence"/>
</dbReference>
<comment type="caution">
    <text evidence="2">The sequence shown here is derived from an EMBL/GenBank/DDBJ whole genome shotgun (WGS) entry which is preliminary data.</text>
</comment>
<evidence type="ECO:0000313" key="2">
    <source>
        <dbReference type="EMBL" id="PNI50828.1"/>
    </source>
</evidence>
<dbReference type="GO" id="GO:0005506">
    <property type="term" value="F:iron ion binding"/>
    <property type="evidence" value="ECO:0007669"/>
    <property type="project" value="InterPro"/>
</dbReference>
<sequence length="102" mass="11602">LRLHPPIPIFARGCTQDVVLPDSRVIPKGNVCNINIFAIHHNPSVWPDPEVYDPFRFDPENAQKRSPMAFIPFSAGPREPRRTPEIVLRAEDGLWLRVEPLG</sequence>
<dbReference type="GO" id="GO:0016705">
    <property type="term" value="F:oxidoreductase activity, acting on paired donors, with incorporation or reduction of molecular oxygen"/>
    <property type="evidence" value="ECO:0007669"/>
    <property type="project" value="InterPro"/>
</dbReference>
<protein>
    <submittedName>
        <fullName evidence="2">CYP4F8 isoform 2</fullName>
    </submittedName>
</protein>
<feature type="non-terminal residue" evidence="2">
    <location>
        <position position="1"/>
    </location>
</feature>
<dbReference type="PANTHER" id="PTHR24291">
    <property type="entry name" value="CYTOCHROME P450 FAMILY 4"/>
    <property type="match status" value="1"/>
</dbReference>
<dbReference type="GO" id="GO:0020037">
    <property type="term" value="F:heme binding"/>
    <property type="evidence" value="ECO:0007669"/>
    <property type="project" value="InterPro"/>
</dbReference>
<reference evidence="2 3" key="1">
    <citation type="submission" date="2017-12" db="EMBL/GenBank/DDBJ databases">
        <title>High-resolution comparative analysis of great ape genomes.</title>
        <authorList>
            <person name="Pollen A."/>
            <person name="Hastie A."/>
            <person name="Hormozdiari F."/>
            <person name="Dougherty M."/>
            <person name="Liu R."/>
            <person name="Chaisson M."/>
            <person name="Hoppe E."/>
            <person name="Hill C."/>
            <person name="Pang A."/>
            <person name="Hillier L."/>
            <person name="Baker C."/>
            <person name="Armstrong J."/>
            <person name="Shendure J."/>
            <person name="Paten B."/>
            <person name="Wilson R."/>
            <person name="Chao H."/>
            <person name="Schneider V."/>
            <person name="Ventura M."/>
            <person name="Kronenberg Z."/>
            <person name="Murali S."/>
            <person name="Gordon D."/>
            <person name="Cantsilieris S."/>
            <person name="Munson K."/>
            <person name="Nelson B."/>
            <person name="Raja A."/>
            <person name="Underwood J."/>
            <person name="Diekhans M."/>
            <person name="Fiddes I."/>
            <person name="Haussler D."/>
            <person name="Eichler E."/>
        </authorList>
    </citation>
    <scope>NUCLEOTIDE SEQUENCE [LARGE SCALE GENOMIC DNA]</scope>
    <source>
        <strain evidence="2">Yerkes chimp pedigree #C0471</strain>
    </source>
</reference>
<name>A0A2J8LU97_PANTR</name>
<dbReference type="InterPro" id="IPR036396">
    <property type="entry name" value="Cyt_P450_sf"/>
</dbReference>
<dbReference type="EMBL" id="NBAG03000278">
    <property type="protein sequence ID" value="PNI50828.1"/>
    <property type="molecule type" value="Genomic_DNA"/>
</dbReference>
<dbReference type="GO" id="GO:0004497">
    <property type="term" value="F:monooxygenase activity"/>
    <property type="evidence" value="ECO:0007669"/>
    <property type="project" value="InterPro"/>
</dbReference>